<feature type="region of interest" description="Disordered" evidence="1">
    <location>
        <begin position="43"/>
        <end position="278"/>
    </location>
</feature>
<feature type="compositionally biased region" description="Basic and acidic residues" evidence="1">
    <location>
        <begin position="138"/>
        <end position="162"/>
    </location>
</feature>
<feature type="compositionally biased region" description="Basic and acidic residues" evidence="1">
    <location>
        <begin position="180"/>
        <end position="197"/>
    </location>
</feature>
<evidence type="ECO:0000313" key="2">
    <source>
        <dbReference type="EMBL" id="PIO45442.1"/>
    </source>
</evidence>
<dbReference type="AlphaFoldDB" id="A0A2N9W124"/>
<feature type="compositionally biased region" description="Basic and acidic residues" evidence="1">
    <location>
        <begin position="85"/>
        <end position="99"/>
    </location>
</feature>
<dbReference type="SUPFAM" id="SSF74653">
    <property type="entry name" value="TolA/TonB C-terminal domain"/>
    <property type="match status" value="1"/>
</dbReference>
<name>A0A2N9W124_9HYPH</name>
<gene>
    <name evidence="2" type="ORF">B5P45_08230</name>
</gene>
<feature type="compositionally biased region" description="Basic and acidic residues" evidence="1">
    <location>
        <begin position="116"/>
        <end position="128"/>
    </location>
</feature>
<sequence length="369" mass="39148">MRASVTSSAIIHAVVLGWGLLSFSAPTPMDMANSESMPIDIVSDISQLQKGDKKAPKAEKPAPKPTEKPQTQPDAQNIGDSEVDVETKPTTETKPKPVEAAEPPKPSEMPVAKPEPQPEPKPEVKPEPKPTPVPATEVKPEPAPKQEIKPDPVAEAINELKSEPAPAETAKVEPAPVGEKPVEEAFKLPENVAKPEAKPTPPAQTAKTPDRKETPEKPKPTQTASTPSKEKDGIADQVADLLNKQKPSAAGAQRSTDQSSLGADKATGGSKLSQSEMDALRGIIEGNWNKPVGAEETPEMTIVVKFRLTQNGEIDGRPEVSGSGGDSALLNAVKSSALRAVMRSAPFNLPQDKYDTWSSVELTFHPGAT</sequence>
<evidence type="ECO:0000313" key="3">
    <source>
        <dbReference type="Proteomes" id="UP000232163"/>
    </source>
</evidence>
<dbReference type="Gene3D" id="3.30.1150.10">
    <property type="match status" value="1"/>
</dbReference>
<feature type="compositionally biased region" description="Basic and acidic residues" evidence="1">
    <location>
        <begin position="50"/>
        <end position="67"/>
    </location>
</feature>
<feature type="compositionally biased region" description="Pro residues" evidence="1">
    <location>
        <begin position="103"/>
        <end position="115"/>
    </location>
</feature>
<feature type="compositionally biased region" description="Basic and acidic residues" evidence="1">
    <location>
        <begin position="208"/>
        <end position="219"/>
    </location>
</feature>
<evidence type="ECO:0008006" key="4">
    <source>
        <dbReference type="Google" id="ProtNLM"/>
    </source>
</evidence>
<protein>
    <recommendedName>
        <fullName evidence="4">Protein TolA</fullName>
    </recommendedName>
</protein>
<evidence type="ECO:0000256" key="1">
    <source>
        <dbReference type="SAM" id="MobiDB-lite"/>
    </source>
</evidence>
<dbReference type="OrthoDB" id="7161229at2"/>
<dbReference type="EMBL" id="MZMT01000020">
    <property type="protein sequence ID" value="PIO45442.1"/>
    <property type="molecule type" value="Genomic_DNA"/>
</dbReference>
<keyword evidence="3" id="KW-1185">Reference proteome</keyword>
<proteinExistence type="predicted"/>
<dbReference type="RefSeq" id="WP_099997805.1">
    <property type="nucleotide sequence ID" value="NZ_CP017940.1"/>
</dbReference>
<comment type="caution">
    <text evidence="2">The sequence shown here is derived from an EMBL/GenBank/DDBJ whole genome shotgun (WGS) entry which is preliminary data.</text>
</comment>
<organism evidence="2 3">
    <name type="scientific">Phyllobacterium zundukense</name>
    <dbReference type="NCBI Taxonomy" id="1867719"/>
    <lineage>
        <taxon>Bacteria</taxon>
        <taxon>Pseudomonadati</taxon>
        <taxon>Pseudomonadota</taxon>
        <taxon>Alphaproteobacteria</taxon>
        <taxon>Hyphomicrobiales</taxon>
        <taxon>Phyllobacteriaceae</taxon>
        <taxon>Phyllobacterium</taxon>
    </lineage>
</organism>
<dbReference type="Proteomes" id="UP000232163">
    <property type="component" value="Unassembled WGS sequence"/>
</dbReference>
<reference evidence="2 3" key="1">
    <citation type="journal article" date="2017" name="Int J Environ Stud">
        <title>Does the Miocene-Pliocene relict legume Oxytropis triphylla form nitrogen-fixing nodules with a combination of bacterial strains?</title>
        <authorList>
            <person name="Safronova V."/>
            <person name="Belimov A."/>
            <person name="Sazanova A."/>
            <person name="Kuznetsova I."/>
            <person name="Popova J."/>
            <person name="Andronov E."/>
            <person name="Verkhozina A."/>
            <person name="Tikhonovich I."/>
        </authorList>
    </citation>
    <scope>NUCLEOTIDE SEQUENCE [LARGE SCALE GENOMIC DNA]</scope>
    <source>
        <strain evidence="2 3">Tri-38</strain>
    </source>
</reference>
<accession>A0A2N9W124</accession>
<dbReference type="KEGG" id="pht:BLM14_01615"/>